<dbReference type="OrthoDB" id="329272at2759"/>
<dbReference type="PROSITE" id="PS51186">
    <property type="entry name" value="GNAT"/>
    <property type="match status" value="1"/>
</dbReference>
<dbReference type="Proteomes" id="UP000292052">
    <property type="component" value="Unassembled WGS sequence"/>
</dbReference>
<evidence type="ECO:0000313" key="2">
    <source>
        <dbReference type="EMBL" id="RZC37519.1"/>
    </source>
</evidence>
<dbReference type="InterPro" id="IPR039840">
    <property type="entry name" value="NAA80"/>
</dbReference>
<dbReference type="GO" id="GO:0008080">
    <property type="term" value="F:N-acetyltransferase activity"/>
    <property type="evidence" value="ECO:0007669"/>
    <property type="project" value="InterPro"/>
</dbReference>
<dbReference type="STRING" id="1661398.A0A482VYI5"/>
<dbReference type="FunFam" id="3.40.630.30:FF:000076">
    <property type="entry name" value="Blast:N-acetyltransferase 6"/>
    <property type="match status" value="1"/>
</dbReference>
<dbReference type="GO" id="GO:0005737">
    <property type="term" value="C:cytoplasm"/>
    <property type="evidence" value="ECO:0007669"/>
    <property type="project" value="TreeGrafter"/>
</dbReference>
<dbReference type="PANTHER" id="PTHR13538:SF4">
    <property type="entry name" value="N-ALPHA-ACETYLTRANSFERASE 80"/>
    <property type="match status" value="1"/>
</dbReference>
<proteinExistence type="predicted"/>
<comment type="caution">
    <text evidence="2">The sequence shown here is derived from an EMBL/GenBank/DDBJ whole genome shotgun (WGS) entry which is preliminary data.</text>
</comment>
<feature type="domain" description="N-acetyltransferase" evidence="1">
    <location>
        <begin position="3"/>
        <end position="150"/>
    </location>
</feature>
<reference evidence="2 3" key="1">
    <citation type="submission" date="2017-03" db="EMBL/GenBank/DDBJ databases">
        <title>Genome of the blue death feigning beetle - Asbolus verrucosus.</title>
        <authorList>
            <person name="Rider S.D."/>
        </authorList>
    </citation>
    <scope>NUCLEOTIDE SEQUENCE [LARGE SCALE GENOMIC DNA]</scope>
    <source>
        <strain evidence="2">Butters</strain>
        <tissue evidence="2">Head and leg muscle</tissue>
    </source>
</reference>
<dbReference type="PANTHER" id="PTHR13538">
    <property type="entry name" value="N-ACETYLTRANSFERASE 6"/>
    <property type="match status" value="1"/>
</dbReference>
<name>A0A482VYI5_ASBVE</name>
<gene>
    <name evidence="2" type="ORF">BDFB_005655</name>
</gene>
<organism evidence="2 3">
    <name type="scientific">Asbolus verrucosus</name>
    <name type="common">Desert ironclad beetle</name>
    <dbReference type="NCBI Taxonomy" id="1661398"/>
    <lineage>
        <taxon>Eukaryota</taxon>
        <taxon>Metazoa</taxon>
        <taxon>Ecdysozoa</taxon>
        <taxon>Arthropoda</taxon>
        <taxon>Hexapoda</taxon>
        <taxon>Insecta</taxon>
        <taxon>Pterygota</taxon>
        <taxon>Neoptera</taxon>
        <taxon>Endopterygota</taxon>
        <taxon>Coleoptera</taxon>
        <taxon>Polyphaga</taxon>
        <taxon>Cucujiformia</taxon>
        <taxon>Tenebrionidae</taxon>
        <taxon>Pimeliinae</taxon>
        <taxon>Asbolus</taxon>
    </lineage>
</organism>
<dbReference type="AlphaFoldDB" id="A0A482VYI5"/>
<protein>
    <submittedName>
        <fullName evidence="2">Acetyltransf 1 domain containing protein</fullName>
    </submittedName>
</protein>
<dbReference type="EMBL" id="QDEB01051919">
    <property type="protein sequence ID" value="RZC37519.1"/>
    <property type="molecule type" value="Genomic_DNA"/>
</dbReference>
<dbReference type="Pfam" id="PF00583">
    <property type="entry name" value="Acetyltransf_1"/>
    <property type="match status" value="1"/>
</dbReference>
<dbReference type="GO" id="GO:1905502">
    <property type="term" value="F:acetyl-CoA binding"/>
    <property type="evidence" value="ECO:0007669"/>
    <property type="project" value="TreeGrafter"/>
</dbReference>
<sequence>MELPVVPLHQNKKYLTQCCKLINDEWKRSETARMHSLESSSDNLPTNLILLRNETVIGHLKLSPIPSIKDACFVESVVIERELRGKGFGTLLMTKAEDYCKNCLQLKTIYLSTKGQEGFYNKLGYTECQPISIYGSYTSTTSTIKYKDKNKCNNNEQAVPKPPPMPINSIHITKKIYMKKDL</sequence>
<dbReference type="Gene3D" id="3.40.630.30">
    <property type="match status" value="1"/>
</dbReference>
<dbReference type="CDD" id="cd04301">
    <property type="entry name" value="NAT_SF"/>
    <property type="match status" value="1"/>
</dbReference>
<evidence type="ECO:0000313" key="3">
    <source>
        <dbReference type="Proteomes" id="UP000292052"/>
    </source>
</evidence>
<dbReference type="InterPro" id="IPR016181">
    <property type="entry name" value="Acyl_CoA_acyltransferase"/>
</dbReference>
<keyword evidence="3" id="KW-1185">Reference proteome</keyword>
<evidence type="ECO:0000259" key="1">
    <source>
        <dbReference type="PROSITE" id="PS51186"/>
    </source>
</evidence>
<dbReference type="SUPFAM" id="SSF55729">
    <property type="entry name" value="Acyl-CoA N-acyltransferases (Nat)"/>
    <property type="match status" value="1"/>
</dbReference>
<accession>A0A482VYI5</accession>
<dbReference type="InterPro" id="IPR000182">
    <property type="entry name" value="GNAT_dom"/>
</dbReference>